<sequence>MTHKRASSGNSNKVMKYNQEQVAFYNEGSVPIPAPPPIEHLLLHQGQHCEAPMAPNAAKPKKISVKKYKGKLEEPNQDKDVDIDLEPRIKALPKRFLMQNLGDILQMKIINKIRPHYPKKN</sequence>
<organism evidence="1 2">
    <name type="scientific">Spiromyces aspiralis</name>
    <dbReference type="NCBI Taxonomy" id="68401"/>
    <lineage>
        <taxon>Eukaryota</taxon>
        <taxon>Fungi</taxon>
        <taxon>Fungi incertae sedis</taxon>
        <taxon>Zoopagomycota</taxon>
        <taxon>Kickxellomycotina</taxon>
        <taxon>Kickxellomycetes</taxon>
        <taxon>Kickxellales</taxon>
        <taxon>Kickxellaceae</taxon>
        <taxon>Spiromyces</taxon>
    </lineage>
</organism>
<proteinExistence type="predicted"/>
<accession>A0ACC1HXU6</accession>
<dbReference type="EMBL" id="JAMZIH010000532">
    <property type="protein sequence ID" value="KAJ1679204.1"/>
    <property type="molecule type" value="Genomic_DNA"/>
</dbReference>
<name>A0ACC1HXU6_9FUNG</name>
<evidence type="ECO:0000313" key="1">
    <source>
        <dbReference type="EMBL" id="KAJ1679204.1"/>
    </source>
</evidence>
<reference evidence="1" key="1">
    <citation type="submission" date="2022-06" db="EMBL/GenBank/DDBJ databases">
        <title>Phylogenomic reconstructions and comparative analyses of Kickxellomycotina fungi.</title>
        <authorList>
            <person name="Reynolds N.K."/>
            <person name="Stajich J.E."/>
            <person name="Barry K."/>
            <person name="Grigoriev I.V."/>
            <person name="Crous P."/>
            <person name="Smith M.E."/>
        </authorList>
    </citation>
    <scope>NUCLEOTIDE SEQUENCE</scope>
    <source>
        <strain evidence="1">RSA 2271</strain>
    </source>
</reference>
<gene>
    <name evidence="1" type="ORF">EV182_002525</name>
</gene>
<dbReference type="Proteomes" id="UP001145114">
    <property type="component" value="Unassembled WGS sequence"/>
</dbReference>
<keyword evidence="2" id="KW-1185">Reference proteome</keyword>
<protein>
    <submittedName>
        <fullName evidence="1">Uncharacterized protein</fullName>
    </submittedName>
</protein>
<evidence type="ECO:0000313" key="2">
    <source>
        <dbReference type="Proteomes" id="UP001145114"/>
    </source>
</evidence>
<comment type="caution">
    <text evidence="1">The sequence shown here is derived from an EMBL/GenBank/DDBJ whole genome shotgun (WGS) entry which is preliminary data.</text>
</comment>